<dbReference type="Proteomes" id="UP001597180">
    <property type="component" value="Unassembled WGS sequence"/>
</dbReference>
<evidence type="ECO:0000313" key="2">
    <source>
        <dbReference type="Proteomes" id="UP001597180"/>
    </source>
</evidence>
<sequence length="135" mass="15590">MNTWSVLADSRLLQMHWTEQFIKESQLAIERETIAETAQTVLFYASLYLELEEQKETDLRARGQSSWLSSEQEIVAKALELVPASYHGLLQMCSLISSLTVDLELQDNELKALRLKASSFIDYVGERAQLEHWFH</sequence>
<protein>
    <submittedName>
        <fullName evidence="1">Uncharacterized protein</fullName>
    </submittedName>
</protein>
<evidence type="ECO:0000313" key="1">
    <source>
        <dbReference type="EMBL" id="MFD1222166.1"/>
    </source>
</evidence>
<keyword evidence="2" id="KW-1185">Reference proteome</keyword>
<gene>
    <name evidence="1" type="ORF">ACFQ4B_18765</name>
</gene>
<proteinExistence type="predicted"/>
<reference evidence="2" key="1">
    <citation type="journal article" date="2019" name="Int. J. Syst. Evol. Microbiol.">
        <title>The Global Catalogue of Microorganisms (GCM) 10K type strain sequencing project: providing services to taxonomists for standard genome sequencing and annotation.</title>
        <authorList>
            <consortium name="The Broad Institute Genomics Platform"/>
            <consortium name="The Broad Institute Genome Sequencing Center for Infectious Disease"/>
            <person name="Wu L."/>
            <person name="Ma J."/>
        </authorList>
    </citation>
    <scope>NUCLEOTIDE SEQUENCE [LARGE SCALE GENOMIC DNA]</scope>
    <source>
        <strain evidence="2">CCUG 53270</strain>
    </source>
</reference>
<dbReference type="RefSeq" id="WP_345593443.1">
    <property type="nucleotide sequence ID" value="NZ_BAABJG010000045.1"/>
</dbReference>
<comment type="caution">
    <text evidence="1">The sequence shown here is derived from an EMBL/GenBank/DDBJ whole genome shotgun (WGS) entry which is preliminary data.</text>
</comment>
<dbReference type="EMBL" id="JBHTLU010000022">
    <property type="protein sequence ID" value="MFD1222166.1"/>
    <property type="molecule type" value="Genomic_DNA"/>
</dbReference>
<name>A0ABW3UQU7_9BACL</name>
<accession>A0ABW3UQU7</accession>
<organism evidence="1 2">
    <name type="scientific">Paenibacillus vulneris</name>
    <dbReference type="NCBI Taxonomy" id="1133364"/>
    <lineage>
        <taxon>Bacteria</taxon>
        <taxon>Bacillati</taxon>
        <taxon>Bacillota</taxon>
        <taxon>Bacilli</taxon>
        <taxon>Bacillales</taxon>
        <taxon>Paenibacillaceae</taxon>
        <taxon>Paenibacillus</taxon>
    </lineage>
</organism>